<evidence type="ECO:0000313" key="3">
    <source>
        <dbReference type="Proteomes" id="UP000190852"/>
    </source>
</evidence>
<proteinExistence type="predicted"/>
<organism evidence="2 3">
    <name type="scientific">Parabacteroides chartae</name>
    <dbReference type="NCBI Taxonomy" id="1037355"/>
    <lineage>
        <taxon>Bacteria</taxon>
        <taxon>Pseudomonadati</taxon>
        <taxon>Bacteroidota</taxon>
        <taxon>Bacteroidia</taxon>
        <taxon>Bacteroidales</taxon>
        <taxon>Tannerellaceae</taxon>
        <taxon>Parabacteroides</taxon>
    </lineage>
</organism>
<protein>
    <recommendedName>
        <fullName evidence="4">DUF4142 domain-containing protein</fullName>
    </recommendedName>
</protein>
<reference evidence="3" key="1">
    <citation type="submission" date="2017-02" db="EMBL/GenBank/DDBJ databases">
        <authorList>
            <person name="Varghese N."/>
            <person name="Submissions S."/>
        </authorList>
    </citation>
    <scope>NUCLEOTIDE SEQUENCE [LARGE SCALE GENOMIC DNA]</scope>
    <source>
        <strain evidence="3">DSM 24967</strain>
    </source>
</reference>
<accession>A0A1T5D5L4</accession>
<dbReference type="EMBL" id="FUYQ01000016">
    <property type="protein sequence ID" value="SKB66800.1"/>
    <property type="molecule type" value="Genomic_DNA"/>
</dbReference>
<feature type="chain" id="PRO_5012075089" description="DUF4142 domain-containing protein" evidence="1">
    <location>
        <begin position="23"/>
        <end position="152"/>
    </location>
</feature>
<feature type="signal peptide" evidence="1">
    <location>
        <begin position="1"/>
        <end position="22"/>
    </location>
</feature>
<dbReference type="AlphaFoldDB" id="A0A1T5D5L4"/>
<gene>
    <name evidence="2" type="ORF">SAMN05660349_02256</name>
</gene>
<evidence type="ECO:0000313" key="2">
    <source>
        <dbReference type="EMBL" id="SKB66800.1"/>
    </source>
</evidence>
<keyword evidence="3" id="KW-1185">Reference proteome</keyword>
<evidence type="ECO:0000256" key="1">
    <source>
        <dbReference type="SAM" id="SignalP"/>
    </source>
</evidence>
<keyword evidence="1" id="KW-0732">Signal</keyword>
<evidence type="ECO:0008006" key="4">
    <source>
        <dbReference type="Google" id="ProtNLM"/>
    </source>
</evidence>
<name>A0A1T5D5L4_9BACT</name>
<sequence>MNRIFFITFVALSLFMSFSVSAQDTGKRKHFDREAFQAKRNAFIMAEVGLTPDEAALFIPLSDELKKKKFELGRSYRKFVNEIRSKKNPTDAEYTRAVDDYLDLCIEEAKLEKEYAEKFKKIISPEKLFKYQGAELKFAREYMRSSRMERKN</sequence>
<dbReference type="RefSeq" id="WP_079683726.1">
    <property type="nucleotide sequence ID" value="NZ_FUYQ01000016.1"/>
</dbReference>
<dbReference type="Proteomes" id="UP000190852">
    <property type="component" value="Unassembled WGS sequence"/>
</dbReference>